<keyword evidence="1" id="KW-1133">Transmembrane helix</keyword>
<feature type="transmembrane region" description="Helical" evidence="1">
    <location>
        <begin position="12"/>
        <end position="37"/>
    </location>
</feature>
<keyword evidence="3" id="KW-1185">Reference proteome</keyword>
<gene>
    <name evidence="2" type="ORF">M422DRAFT_261435</name>
</gene>
<evidence type="ECO:0000313" key="3">
    <source>
        <dbReference type="Proteomes" id="UP000054279"/>
    </source>
</evidence>
<name>A0A0C9U0K8_SPHS4</name>
<keyword evidence="1" id="KW-0472">Membrane</keyword>
<evidence type="ECO:0000256" key="1">
    <source>
        <dbReference type="SAM" id="Phobius"/>
    </source>
</evidence>
<dbReference type="AlphaFoldDB" id="A0A0C9U0K8"/>
<protein>
    <submittedName>
        <fullName evidence="2">Unplaced genomic scaffold SPHSTscaffold_105, whole genome shotgun sequence</fullName>
    </submittedName>
</protein>
<organism evidence="2 3">
    <name type="scientific">Sphaerobolus stellatus (strain SS14)</name>
    <dbReference type="NCBI Taxonomy" id="990650"/>
    <lineage>
        <taxon>Eukaryota</taxon>
        <taxon>Fungi</taxon>
        <taxon>Dikarya</taxon>
        <taxon>Basidiomycota</taxon>
        <taxon>Agaricomycotina</taxon>
        <taxon>Agaricomycetes</taxon>
        <taxon>Phallomycetidae</taxon>
        <taxon>Geastrales</taxon>
        <taxon>Sphaerobolaceae</taxon>
        <taxon>Sphaerobolus</taxon>
    </lineage>
</organism>
<reference evidence="2 3" key="1">
    <citation type="submission" date="2014-06" db="EMBL/GenBank/DDBJ databases">
        <title>Evolutionary Origins and Diversification of the Mycorrhizal Mutualists.</title>
        <authorList>
            <consortium name="DOE Joint Genome Institute"/>
            <consortium name="Mycorrhizal Genomics Consortium"/>
            <person name="Kohler A."/>
            <person name="Kuo A."/>
            <person name="Nagy L.G."/>
            <person name="Floudas D."/>
            <person name="Copeland A."/>
            <person name="Barry K.W."/>
            <person name="Cichocki N."/>
            <person name="Veneault-Fourrey C."/>
            <person name="LaButti K."/>
            <person name="Lindquist E.A."/>
            <person name="Lipzen A."/>
            <person name="Lundell T."/>
            <person name="Morin E."/>
            <person name="Murat C."/>
            <person name="Riley R."/>
            <person name="Ohm R."/>
            <person name="Sun H."/>
            <person name="Tunlid A."/>
            <person name="Henrissat B."/>
            <person name="Grigoriev I.V."/>
            <person name="Hibbett D.S."/>
            <person name="Martin F."/>
        </authorList>
    </citation>
    <scope>NUCLEOTIDE SEQUENCE [LARGE SCALE GENOMIC DNA]</scope>
    <source>
        <strain evidence="2 3">SS14</strain>
    </source>
</reference>
<dbReference type="EMBL" id="KN837180">
    <property type="protein sequence ID" value="KIJ36288.1"/>
    <property type="molecule type" value="Genomic_DNA"/>
</dbReference>
<dbReference type="HOGENOM" id="CLU_1548582_0_0_1"/>
<evidence type="ECO:0000313" key="2">
    <source>
        <dbReference type="EMBL" id="KIJ36288.1"/>
    </source>
</evidence>
<dbReference type="OrthoDB" id="443318at2759"/>
<accession>A0A0C9U0K8</accession>
<keyword evidence="1" id="KW-0812">Transmembrane</keyword>
<proteinExistence type="predicted"/>
<sequence length="173" mass="19046">MRVGGNFKGSTLPVHAMITKAMGIRAALIILNFVNFIPPNVLTDAHKDILKYVIILLSSITFRFTVLVTDLLGLSTRLCSILLHLYPAQNDSDDAGFDFYSIPDALNPEAPQDDLLFMNDPKTRAALHAPTSKDLTSSLPYPFGNDPDGVDPSIEFTSLRVRREPFEAASLQI</sequence>
<dbReference type="Proteomes" id="UP000054279">
    <property type="component" value="Unassembled WGS sequence"/>
</dbReference>
<feature type="transmembrane region" description="Helical" evidence="1">
    <location>
        <begin position="49"/>
        <end position="74"/>
    </location>
</feature>